<dbReference type="GO" id="GO:0016491">
    <property type="term" value="F:oxidoreductase activity"/>
    <property type="evidence" value="ECO:0007669"/>
    <property type="project" value="UniProtKB-KW"/>
</dbReference>
<dbReference type="Pfam" id="PF01408">
    <property type="entry name" value="GFO_IDH_MocA"/>
    <property type="match status" value="1"/>
</dbReference>
<evidence type="ECO:0000256" key="2">
    <source>
        <dbReference type="ARBA" id="ARBA00023002"/>
    </source>
</evidence>
<evidence type="ECO:0000259" key="3">
    <source>
        <dbReference type="Pfam" id="PF01408"/>
    </source>
</evidence>
<evidence type="ECO:0000259" key="4">
    <source>
        <dbReference type="Pfam" id="PF22725"/>
    </source>
</evidence>
<comment type="similarity">
    <text evidence="1">Belongs to the Gfo/Idh/MocA family.</text>
</comment>
<dbReference type="GO" id="GO:0000166">
    <property type="term" value="F:nucleotide binding"/>
    <property type="evidence" value="ECO:0007669"/>
    <property type="project" value="InterPro"/>
</dbReference>
<accession>A0A094PUU0</accession>
<sequence length="335" mass="35848">MRVGISGYGLAGRVFHGPLLKGCGFEVASILTSNPERMAQAKSDFPEALTFSELDAFLDSGLDLVVIASSNVAHLPQTRAALERKIPTVVDKPMGRSVAEVKEMIELSEKNNTLLTTFFNRRWDSDSLTIKKLLSTGELGQPFRFDGRFERFRPDRNLASWRENLSPEDGGGLLLDLQSHLISTALDYFGPAQVVSASVRSIRGGADDDVIVTLKHDSGVDSYLAASAVSGAPGPRVRLLGSKGALVINELDPQEDALRAGQVPLGGMWSTPMTSAAAIHKGDEVISVESVPGNYAAFYSLVKAAIENGSAAPVSLADALRVAEIIEEARVLSVR</sequence>
<reference evidence="5" key="1">
    <citation type="submission" date="2014-05" db="EMBL/GenBank/DDBJ databases">
        <title>Key roles for freshwater Actinobacteria revealed by deep metagenomic sequencing.</title>
        <authorList>
            <person name="Ghai R."/>
            <person name="Mizuno C.M."/>
            <person name="Picazo A."/>
            <person name="Camacho A."/>
            <person name="Rodriguez-Valera F."/>
        </authorList>
    </citation>
    <scope>NUCLEOTIDE SEQUENCE</scope>
</reference>
<proteinExistence type="inferred from homology"/>
<dbReference type="InterPro" id="IPR036291">
    <property type="entry name" value="NAD(P)-bd_dom_sf"/>
</dbReference>
<feature type="domain" description="GFO/IDH/MocA-like oxidoreductase" evidence="4">
    <location>
        <begin position="128"/>
        <end position="246"/>
    </location>
</feature>
<dbReference type="InterPro" id="IPR000683">
    <property type="entry name" value="Gfo/Idh/MocA-like_OxRdtase_N"/>
</dbReference>
<comment type="caution">
    <text evidence="5">The sequence shown here is derived from an EMBL/GenBank/DDBJ whole genome shotgun (WGS) entry which is preliminary data.</text>
</comment>
<dbReference type="SUPFAM" id="SSF55347">
    <property type="entry name" value="Glyceraldehyde-3-phosphate dehydrogenase-like, C-terminal domain"/>
    <property type="match status" value="1"/>
</dbReference>
<dbReference type="Pfam" id="PF22725">
    <property type="entry name" value="GFO_IDH_MocA_C3"/>
    <property type="match status" value="1"/>
</dbReference>
<organism evidence="5">
    <name type="scientific">freshwater metagenome</name>
    <dbReference type="NCBI Taxonomy" id="449393"/>
    <lineage>
        <taxon>unclassified sequences</taxon>
        <taxon>metagenomes</taxon>
        <taxon>ecological metagenomes</taxon>
    </lineage>
</organism>
<dbReference type="AlphaFoldDB" id="A0A094PUU0"/>
<evidence type="ECO:0000313" key="5">
    <source>
        <dbReference type="EMBL" id="KGA15520.1"/>
    </source>
</evidence>
<dbReference type="Gene3D" id="3.40.50.720">
    <property type="entry name" value="NAD(P)-binding Rossmann-like Domain"/>
    <property type="match status" value="1"/>
</dbReference>
<evidence type="ECO:0008006" key="6">
    <source>
        <dbReference type="Google" id="ProtNLM"/>
    </source>
</evidence>
<dbReference type="InterPro" id="IPR051317">
    <property type="entry name" value="Gfo/Idh/MocA_oxidoreduct"/>
</dbReference>
<name>A0A094PUU0_9ZZZZ</name>
<dbReference type="PANTHER" id="PTHR43708:SF5">
    <property type="entry name" value="CONSERVED EXPRESSED OXIDOREDUCTASE (EUROFUNG)-RELATED"/>
    <property type="match status" value="1"/>
</dbReference>
<dbReference type="InterPro" id="IPR055170">
    <property type="entry name" value="GFO_IDH_MocA-like_dom"/>
</dbReference>
<feature type="domain" description="Gfo/Idh/MocA-like oxidoreductase N-terminal" evidence="3">
    <location>
        <begin position="1"/>
        <end position="116"/>
    </location>
</feature>
<dbReference type="SUPFAM" id="SSF51735">
    <property type="entry name" value="NAD(P)-binding Rossmann-fold domains"/>
    <property type="match status" value="1"/>
</dbReference>
<gene>
    <name evidence="5" type="ORF">GM50_16975</name>
</gene>
<dbReference type="Gene3D" id="3.30.360.10">
    <property type="entry name" value="Dihydrodipicolinate Reductase, domain 2"/>
    <property type="match status" value="1"/>
</dbReference>
<protein>
    <recommendedName>
        <fullName evidence="6">Dehydrogenase</fullName>
    </recommendedName>
</protein>
<dbReference type="EMBL" id="JNSK01000092">
    <property type="protein sequence ID" value="KGA15520.1"/>
    <property type="molecule type" value="Genomic_DNA"/>
</dbReference>
<evidence type="ECO:0000256" key="1">
    <source>
        <dbReference type="ARBA" id="ARBA00010928"/>
    </source>
</evidence>
<keyword evidence="2" id="KW-0560">Oxidoreductase</keyword>
<dbReference type="PANTHER" id="PTHR43708">
    <property type="entry name" value="CONSERVED EXPRESSED OXIDOREDUCTASE (EUROFUNG)"/>
    <property type="match status" value="1"/>
</dbReference>